<sequence length="104" mass="11943">MDATIIQMALNGLENISRLREQDAVHHNGVNPYCVLIEQCFFGLDKIEFLQSHQNFEIYLKAFDIIERYFGSEEEESKIAPSVDSHGQQFQFPTVDIVSGLYSK</sequence>
<dbReference type="RefSeq" id="XP_031779260.1">
    <property type="nucleotide sequence ID" value="XM_031923400.2"/>
</dbReference>
<dbReference type="InterPro" id="IPR016024">
    <property type="entry name" value="ARM-type_fold"/>
</dbReference>
<evidence type="ECO:0000256" key="3">
    <source>
        <dbReference type="ARBA" id="ARBA00022927"/>
    </source>
</evidence>
<keyword evidence="3" id="KW-0653">Protein transport</keyword>
<dbReference type="OrthoDB" id="29145at2759"/>
<dbReference type="InterPro" id="IPR011989">
    <property type="entry name" value="ARM-like"/>
</dbReference>
<evidence type="ECO:0000313" key="4">
    <source>
        <dbReference type="EnsemblMetazoa" id="XP_031779260"/>
    </source>
</evidence>
<dbReference type="Gene3D" id="1.25.10.10">
    <property type="entry name" value="Leucine-rich Repeat Variant"/>
    <property type="match status" value="1"/>
</dbReference>
<dbReference type="EnsemblMetazoa" id="XM_031923399">
    <property type="protein sequence ID" value="XP_031779259"/>
    <property type="gene ID" value="LOC107982027"/>
</dbReference>
<reference evidence="4" key="1">
    <citation type="submission" date="2021-01" db="UniProtKB">
        <authorList>
            <consortium name="EnsemblMetazoa"/>
        </authorList>
    </citation>
    <scope>IDENTIFICATION</scope>
</reference>
<dbReference type="AlphaFoldDB" id="A0A7M7T750"/>
<accession>A0A7M7T750</accession>
<dbReference type="RefSeq" id="XP_031779259.1">
    <property type="nucleotide sequence ID" value="XM_031923399.2"/>
</dbReference>
<dbReference type="Pfam" id="PF16186">
    <property type="entry name" value="Arm_3"/>
    <property type="match status" value="1"/>
</dbReference>
<keyword evidence="2" id="KW-0813">Transport</keyword>
<evidence type="ECO:0000313" key="5">
    <source>
        <dbReference type="Proteomes" id="UP000002358"/>
    </source>
</evidence>
<dbReference type="SMR" id="A0A7M7T750"/>
<dbReference type="GeneID" id="107982027"/>
<organism evidence="4 5">
    <name type="scientific">Nasonia vitripennis</name>
    <name type="common">Parasitic wasp</name>
    <dbReference type="NCBI Taxonomy" id="7425"/>
    <lineage>
        <taxon>Eukaryota</taxon>
        <taxon>Metazoa</taxon>
        <taxon>Ecdysozoa</taxon>
        <taxon>Arthropoda</taxon>
        <taxon>Hexapoda</taxon>
        <taxon>Insecta</taxon>
        <taxon>Pterygota</taxon>
        <taxon>Neoptera</taxon>
        <taxon>Endopterygota</taxon>
        <taxon>Hymenoptera</taxon>
        <taxon>Apocrita</taxon>
        <taxon>Proctotrupomorpha</taxon>
        <taxon>Chalcidoidea</taxon>
        <taxon>Pteromalidae</taxon>
        <taxon>Pteromalinae</taxon>
        <taxon>Nasonia</taxon>
    </lineage>
</organism>
<evidence type="ECO:0000256" key="1">
    <source>
        <dbReference type="ARBA" id="ARBA00010394"/>
    </source>
</evidence>
<dbReference type="Proteomes" id="UP000002358">
    <property type="component" value="Chromosome 2"/>
</dbReference>
<protein>
    <submittedName>
        <fullName evidence="4">Uncharacterized protein</fullName>
    </submittedName>
</protein>
<dbReference type="KEGG" id="nvi:107982027"/>
<name>A0A7M7T750_NASVI</name>
<proteinExistence type="inferred from homology"/>
<dbReference type="SUPFAM" id="SSF48371">
    <property type="entry name" value="ARM repeat"/>
    <property type="match status" value="1"/>
</dbReference>
<evidence type="ECO:0000256" key="2">
    <source>
        <dbReference type="ARBA" id="ARBA00022448"/>
    </source>
</evidence>
<comment type="similarity">
    <text evidence="1">Belongs to the importin alpha family.</text>
</comment>
<dbReference type="PANTHER" id="PTHR23316">
    <property type="entry name" value="IMPORTIN ALPHA"/>
    <property type="match status" value="1"/>
</dbReference>
<dbReference type="EnsemblMetazoa" id="XM_031923400">
    <property type="protein sequence ID" value="XP_031779260"/>
    <property type="gene ID" value="LOC107982027"/>
</dbReference>
<dbReference type="GO" id="GO:0015031">
    <property type="term" value="P:protein transport"/>
    <property type="evidence" value="ECO:0007669"/>
    <property type="project" value="UniProtKB-KW"/>
</dbReference>
<dbReference type="InterPro" id="IPR032413">
    <property type="entry name" value="Arm_3"/>
</dbReference>
<keyword evidence="5" id="KW-1185">Reference proteome</keyword>
<dbReference type="InParanoid" id="A0A7M7T750"/>